<dbReference type="EMBL" id="BGPR01001202">
    <property type="protein sequence ID" value="GBM48111.1"/>
    <property type="molecule type" value="Genomic_DNA"/>
</dbReference>
<dbReference type="PANTHER" id="PTHR37984:SF15">
    <property type="entry name" value="INTEGRASE CATALYTIC DOMAIN-CONTAINING PROTEIN"/>
    <property type="match status" value="1"/>
</dbReference>
<organism evidence="1 2">
    <name type="scientific">Araneus ventricosus</name>
    <name type="common">Orbweaver spider</name>
    <name type="synonym">Epeira ventricosa</name>
    <dbReference type="NCBI Taxonomy" id="182803"/>
    <lineage>
        <taxon>Eukaryota</taxon>
        <taxon>Metazoa</taxon>
        <taxon>Ecdysozoa</taxon>
        <taxon>Arthropoda</taxon>
        <taxon>Chelicerata</taxon>
        <taxon>Arachnida</taxon>
        <taxon>Araneae</taxon>
        <taxon>Araneomorphae</taxon>
        <taxon>Entelegynae</taxon>
        <taxon>Araneoidea</taxon>
        <taxon>Araneidae</taxon>
        <taxon>Araneus</taxon>
    </lineage>
</organism>
<name>A0A4Y2G3Z7_ARAVE</name>
<proteinExistence type="predicted"/>
<sequence>MMNLGHLRPSKSNIHFTWFPKKELEIGESCQSSKIQRHTKTPVGTFSLPDAPFTHIHIDIVCPLPPSEGHNYLLTIIDRFSRWPEAIPIPDMRAKTICRRYMDLSLRMSICNNIKSRIPVAFINVC</sequence>
<keyword evidence="2" id="KW-1185">Reference proteome</keyword>
<dbReference type="PANTHER" id="PTHR37984">
    <property type="entry name" value="PROTEIN CBG26694"/>
    <property type="match status" value="1"/>
</dbReference>
<dbReference type="InterPro" id="IPR012337">
    <property type="entry name" value="RNaseH-like_sf"/>
</dbReference>
<dbReference type="GO" id="GO:0003676">
    <property type="term" value="F:nucleic acid binding"/>
    <property type="evidence" value="ECO:0007669"/>
    <property type="project" value="InterPro"/>
</dbReference>
<dbReference type="InterPro" id="IPR036397">
    <property type="entry name" value="RNaseH_sf"/>
</dbReference>
<dbReference type="Proteomes" id="UP000499080">
    <property type="component" value="Unassembled WGS sequence"/>
</dbReference>
<dbReference type="AlphaFoldDB" id="A0A4Y2G3Z7"/>
<dbReference type="InterPro" id="IPR050951">
    <property type="entry name" value="Retrovirus_Pol_polyprotein"/>
</dbReference>
<accession>A0A4Y2G3Z7</accession>
<dbReference type="Gene3D" id="3.30.420.10">
    <property type="entry name" value="Ribonuclease H-like superfamily/Ribonuclease H"/>
    <property type="match status" value="1"/>
</dbReference>
<dbReference type="SUPFAM" id="SSF53098">
    <property type="entry name" value="Ribonuclease H-like"/>
    <property type="match status" value="1"/>
</dbReference>
<dbReference type="OrthoDB" id="422540at2759"/>
<reference evidence="1 2" key="1">
    <citation type="journal article" date="2019" name="Sci. Rep.">
        <title>Orb-weaving spider Araneus ventricosus genome elucidates the spidroin gene catalogue.</title>
        <authorList>
            <person name="Kono N."/>
            <person name="Nakamura H."/>
            <person name="Ohtoshi R."/>
            <person name="Moran D.A.P."/>
            <person name="Shinohara A."/>
            <person name="Yoshida Y."/>
            <person name="Fujiwara M."/>
            <person name="Mori M."/>
            <person name="Tomita M."/>
            <person name="Arakawa K."/>
        </authorList>
    </citation>
    <scope>NUCLEOTIDE SEQUENCE [LARGE SCALE GENOMIC DNA]</scope>
</reference>
<evidence type="ECO:0008006" key="3">
    <source>
        <dbReference type="Google" id="ProtNLM"/>
    </source>
</evidence>
<comment type="caution">
    <text evidence="1">The sequence shown here is derived from an EMBL/GenBank/DDBJ whole genome shotgun (WGS) entry which is preliminary data.</text>
</comment>
<protein>
    <recommendedName>
        <fullName evidence="3">Integrase catalytic domain-containing protein</fullName>
    </recommendedName>
</protein>
<evidence type="ECO:0000313" key="2">
    <source>
        <dbReference type="Proteomes" id="UP000499080"/>
    </source>
</evidence>
<evidence type="ECO:0000313" key="1">
    <source>
        <dbReference type="EMBL" id="GBM48111.1"/>
    </source>
</evidence>
<gene>
    <name evidence="1" type="ORF">AVEN_34428_1</name>
</gene>